<name>A0A0D2DKA8_9EURO</name>
<proteinExistence type="predicted"/>
<dbReference type="PANTHER" id="PTHR24148">
    <property type="entry name" value="ANKYRIN REPEAT DOMAIN-CONTAINING PROTEIN 39 HOMOLOG-RELATED"/>
    <property type="match status" value="1"/>
</dbReference>
<dbReference type="STRING" id="1442368.A0A0D2DKA8"/>
<sequence>MRRLLYARRRAGAETPKAINNGDHRESRVSKAETSGDASAKEELPQCELNCWVKEAMRTPLTIDTKTPTYLGDDAKISISTENAKAYQTLTGWQTRLIVLHPGDADSSITCDLIVVNLIDGPGLGIDGTDDTVLYDALSYSWGQPALVCEIICNNQRFGVPKELGHALSYLRDKSTSRYIWCDAICINQQSLAEKSRQVQNMLRIFEKAHKVVAWIGLPAPESGRALAALGLMSDSARRNSTSNHRESCQIDLKTIATDVSAHLARAWFTRTWVRQEVFAAKRLFIQAGSNQLDFETFVGGAQLLLQQMPDTPKRWPTTLSVYQNEYQHFGSDRDNFQSPNTRRHFVGHWFDVLEKGLLFQVTEPQDRIYGALGLLTSQSIKFFAQVPEELETQTAKFPIDYSKSINQVHQDVVKFLINTTKSLAILDVFRPRSPKHLSNDQTASWEIDFRRIETRYRVSFSIEMARGDPVLQQDYAKCNKLNLRGLQVAKQIVGIDAKKDISHPKDRSKPIYGRSISLNEVMRGSQRRGTMGLSVSIENPPYAFVFSNVQSSATTFELRHTLVRHEEMSGEFAEYLASDHFVFAYVEDYTDEESNLEIAPLHLLVPRSTTVDDRVVSFQGSRCLHLIRPSDQNALEHIYLGPIAAVVIGQDQIRRYAMKNEFSVKSVTKACDTELSRSQSVYELA</sequence>
<protein>
    <recommendedName>
        <fullName evidence="2">Heterokaryon incompatibility domain-containing protein</fullName>
    </recommendedName>
</protein>
<evidence type="ECO:0000259" key="2">
    <source>
        <dbReference type="Pfam" id="PF06985"/>
    </source>
</evidence>
<dbReference type="Pfam" id="PF06985">
    <property type="entry name" value="HET"/>
    <property type="match status" value="1"/>
</dbReference>
<dbReference type="VEuPathDB" id="FungiDB:Z517_07864"/>
<feature type="domain" description="Heterokaryon incompatibility" evidence="2">
    <location>
        <begin position="135"/>
        <end position="277"/>
    </location>
</feature>
<dbReference type="InterPro" id="IPR052895">
    <property type="entry name" value="HetReg/Transcr_Mod"/>
</dbReference>
<keyword evidence="4" id="KW-1185">Reference proteome</keyword>
<dbReference type="OrthoDB" id="3477286at2759"/>
<evidence type="ECO:0000313" key="4">
    <source>
        <dbReference type="Proteomes" id="UP000053029"/>
    </source>
</evidence>
<accession>A0A0D2DKA8</accession>
<dbReference type="GeneID" id="25307354"/>
<dbReference type="InterPro" id="IPR010730">
    <property type="entry name" value="HET"/>
</dbReference>
<evidence type="ECO:0000256" key="1">
    <source>
        <dbReference type="SAM" id="MobiDB-lite"/>
    </source>
</evidence>
<reference evidence="3 4" key="1">
    <citation type="submission" date="2015-01" db="EMBL/GenBank/DDBJ databases">
        <title>The Genome Sequence of Fonsecaea pedrosoi CBS 271.37.</title>
        <authorList>
            <consortium name="The Broad Institute Genomics Platform"/>
            <person name="Cuomo C."/>
            <person name="de Hoog S."/>
            <person name="Gorbushina A."/>
            <person name="Stielow B."/>
            <person name="Teixiera M."/>
            <person name="Abouelleil A."/>
            <person name="Chapman S.B."/>
            <person name="Priest M."/>
            <person name="Young S.K."/>
            <person name="Wortman J."/>
            <person name="Nusbaum C."/>
            <person name="Birren B."/>
        </authorList>
    </citation>
    <scope>NUCLEOTIDE SEQUENCE [LARGE SCALE GENOMIC DNA]</scope>
    <source>
        <strain evidence="3 4">CBS 271.37</strain>
    </source>
</reference>
<dbReference type="PANTHER" id="PTHR24148:SF64">
    <property type="entry name" value="HETEROKARYON INCOMPATIBILITY DOMAIN-CONTAINING PROTEIN"/>
    <property type="match status" value="1"/>
</dbReference>
<feature type="compositionally biased region" description="Basic and acidic residues" evidence="1">
    <location>
        <begin position="22"/>
        <end position="31"/>
    </location>
</feature>
<dbReference type="RefSeq" id="XP_013281839.1">
    <property type="nucleotide sequence ID" value="XM_013426385.1"/>
</dbReference>
<dbReference type="Proteomes" id="UP000053029">
    <property type="component" value="Unassembled WGS sequence"/>
</dbReference>
<dbReference type="AlphaFoldDB" id="A0A0D2DKA8"/>
<gene>
    <name evidence="3" type="ORF">Z517_07864</name>
</gene>
<evidence type="ECO:0000313" key="3">
    <source>
        <dbReference type="EMBL" id="KIW78031.1"/>
    </source>
</evidence>
<dbReference type="EMBL" id="KN846973">
    <property type="protein sequence ID" value="KIW78031.1"/>
    <property type="molecule type" value="Genomic_DNA"/>
</dbReference>
<dbReference type="HOGENOM" id="CLU_401160_0_0_1"/>
<organism evidence="3 4">
    <name type="scientific">Fonsecaea pedrosoi CBS 271.37</name>
    <dbReference type="NCBI Taxonomy" id="1442368"/>
    <lineage>
        <taxon>Eukaryota</taxon>
        <taxon>Fungi</taxon>
        <taxon>Dikarya</taxon>
        <taxon>Ascomycota</taxon>
        <taxon>Pezizomycotina</taxon>
        <taxon>Eurotiomycetes</taxon>
        <taxon>Chaetothyriomycetidae</taxon>
        <taxon>Chaetothyriales</taxon>
        <taxon>Herpotrichiellaceae</taxon>
        <taxon>Fonsecaea</taxon>
    </lineage>
</organism>
<feature type="region of interest" description="Disordered" evidence="1">
    <location>
        <begin position="12"/>
        <end position="41"/>
    </location>
</feature>